<feature type="binding site" evidence="1">
    <location>
        <position position="22"/>
    </location>
    <ligand>
        <name>Zn(2+)</name>
        <dbReference type="ChEBI" id="CHEBI:29105"/>
    </ligand>
</feature>
<feature type="binding site" evidence="1">
    <location>
        <position position="195"/>
    </location>
    <ligand>
        <name>Zn(2+)</name>
        <dbReference type="ChEBI" id="CHEBI:29105"/>
    </ligand>
</feature>
<evidence type="ECO:0000313" key="3">
    <source>
        <dbReference type="Proteomes" id="UP000536179"/>
    </source>
</evidence>
<dbReference type="InterPro" id="IPR011257">
    <property type="entry name" value="DNA_glycosylase"/>
</dbReference>
<dbReference type="PANTHER" id="PTHR30037">
    <property type="entry name" value="DNA-3-METHYLADENINE GLYCOSYLASE 1"/>
    <property type="match status" value="1"/>
</dbReference>
<comment type="caution">
    <text evidence="2">The sequence shown here is derived from an EMBL/GenBank/DDBJ whole genome shotgun (WGS) entry which is preliminary data.</text>
</comment>
<name>A0A7W5H854_9BACT</name>
<dbReference type="SUPFAM" id="SSF48150">
    <property type="entry name" value="DNA-glycosylase"/>
    <property type="match status" value="1"/>
</dbReference>
<dbReference type="GO" id="GO:0006284">
    <property type="term" value="P:base-excision repair"/>
    <property type="evidence" value="ECO:0007669"/>
    <property type="project" value="InterPro"/>
</dbReference>
<dbReference type="InterPro" id="IPR052891">
    <property type="entry name" value="DNA-3mA_glycosylase"/>
</dbReference>
<dbReference type="PANTHER" id="PTHR30037:SF4">
    <property type="entry name" value="DNA-3-METHYLADENINE GLYCOSYLASE I"/>
    <property type="match status" value="1"/>
</dbReference>
<evidence type="ECO:0000256" key="1">
    <source>
        <dbReference type="PIRSR" id="PIRSR605019-1"/>
    </source>
</evidence>
<keyword evidence="1" id="KW-0479">Metal-binding</keyword>
<dbReference type="GO" id="GO:0008725">
    <property type="term" value="F:DNA-3-methyladenine glycosylase activity"/>
    <property type="evidence" value="ECO:0007669"/>
    <property type="project" value="UniProtKB-EC"/>
</dbReference>
<accession>A0A7W5H854</accession>
<dbReference type="EC" id="3.2.2.20" evidence="2"/>
<feature type="binding site" evidence="1">
    <location>
        <position position="35"/>
    </location>
    <ligand>
        <name>Zn(2+)</name>
        <dbReference type="ChEBI" id="CHEBI:29105"/>
    </ligand>
</feature>
<dbReference type="InterPro" id="IPR005019">
    <property type="entry name" value="Adenine_glyco"/>
</dbReference>
<gene>
    <name evidence="2" type="ORF">FHS27_004930</name>
</gene>
<proteinExistence type="predicted"/>
<protein>
    <submittedName>
        <fullName evidence="2">DNA-3-methyladenine glycosylase I</fullName>
        <ecNumber evidence="2">3.2.2.20</ecNumber>
    </submittedName>
</protein>
<dbReference type="GO" id="GO:0046872">
    <property type="term" value="F:metal ion binding"/>
    <property type="evidence" value="ECO:0007669"/>
    <property type="project" value="UniProtKB-KW"/>
</dbReference>
<keyword evidence="1" id="KW-0862">Zinc</keyword>
<feature type="binding site" evidence="1">
    <location>
        <position position="191"/>
    </location>
    <ligand>
        <name>Zn(2+)</name>
        <dbReference type="ChEBI" id="CHEBI:29105"/>
    </ligand>
</feature>
<dbReference type="AlphaFoldDB" id="A0A7W5H854"/>
<keyword evidence="2" id="KW-0378">Hydrolase</keyword>
<evidence type="ECO:0000313" key="2">
    <source>
        <dbReference type="EMBL" id="MBB3209094.1"/>
    </source>
</evidence>
<organism evidence="2 3">
    <name type="scientific">Aporhodopirellula rubra</name>
    <dbReference type="NCBI Taxonomy" id="980271"/>
    <lineage>
        <taxon>Bacteria</taxon>
        <taxon>Pseudomonadati</taxon>
        <taxon>Planctomycetota</taxon>
        <taxon>Planctomycetia</taxon>
        <taxon>Pirellulales</taxon>
        <taxon>Pirellulaceae</taxon>
        <taxon>Aporhodopirellula</taxon>
    </lineage>
</organism>
<dbReference type="Gene3D" id="1.10.340.30">
    <property type="entry name" value="Hypothetical protein, domain 2"/>
    <property type="match status" value="1"/>
</dbReference>
<dbReference type="EMBL" id="JACHXU010000020">
    <property type="protein sequence ID" value="MBB3209094.1"/>
    <property type="molecule type" value="Genomic_DNA"/>
</dbReference>
<keyword evidence="2" id="KW-0326">Glycosidase</keyword>
<dbReference type="Pfam" id="PF03352">
    <property type="entry name" value="Adenine_glyco"/>
    <property type="match status" value="1"/>
</dbReference>
<sequence>MEFKHNRKSVDVQIGTDGRARCWWCGDDQDYQHYHDTEWGEPVADDRRLFEKVCLEGFQCGLSWLTILRRRPAFRTAFLDFDFEAVAGYTTADVDRLVCDKSIIRHRGKIEASIHNASRAIEMRDTEGSLATFFWRFEPARSHVPKRRGDIPSVTDESKALSRELKRRGWKFVGPTTCYAFMQSMGIVNDHLPGCADRERIEMLRIAFPRP</sequence>
<reference evidence="2 3" key="1">
    <citation type="submission" date="2020-08" db="EMBL/GenBank/DDBJ databases">
        <title>Genomic Encyclopedia of Type Strains, Phase III (KMG-III): the genomes of soil and plant-associated and newly described type strains.</title>
        <authorList>
            <person name="Whitman W."/>
        </authorList>
    </citation>
    <scope>NUCLEOTIDE SEQUENCE [LARGE SCALE GENOMIC DNA]</scope>
    <source>
        <strain evidence="2 3">CECT 8075</strain>
    </source>
</reference>
<dbReference type="Proteomes" id="UP000536179">
    <property type="component" value="Unassembled WGS sequence"/>
</dbReference>
<keyword evidence="3" id="KW-1185">Reference proteome</keyword>
<dbReference type="RefSeq" id="WP_184307434.1">
    <property type="nucleotide sequence ID" value="NZ_JACHXU010000020.1"/>
</dbReference>